<evidence type="ECO:0000256" key="8">
    <source>
        <dbReference type="SAM" id="MobiDB-lite"/>
    </source>
</evidence>
<dbReference type="InterPro" id="IPR000172">
    <property type="entry name" value="GMC_OxRdtase_N"/>
</dbReference>
<dbReference type="Pfam" id="PF05199">
    <property type="entry name" value="GMC_oxred_C"/>
    <property type="match status" value="1"/>
</dbReference>
<dbReference type="InterPro" id="IPR007867">
    <property type="entry name" value="GMC_OxRtase_C"/>
</dbReference>
<dbReference type="PROSITE" id="PS00624">
    <property type="entry name" value="GMC_OXRED_2"/>
    <property type="match status" value="1"/>
</dbReference>
<accession>A0A9P7S2W4</accession>
<keyword evidence="4 6" id="KW-0274">FAD</keyword>
<feature type="binding site" evidence="6">
    <location>
        <position position="118"/>
    </location>
    <ligand>
        <name>FAD</name>
        <dbReference type="ChEBI" id="CHEBI:57692"/>
    </ligand>
</feature>
<feature type="domain" description="Glucose-methanol-choline oxidoreductase N-terminal" evidence="11">
    <location>
        <begin position="314"/>
        <end position="328"/>
    </location>
</feature>
<dbReference type="PANTHER" id="PTHR11552">
    <property type="entry name" value="GLUCOSE-METHANOL-CHOLINE GMC OXIDOREDUCTASE"/>
    <property type="match status" value="1"/>
</dbReference>
<evidence type="ECO:0000313" key="12">
    <source>
        <dbReference type="EMBL" id="KAG7094105.1"/>
    </source>
</evidence>
<dbReference type="InterPro" id="IPR012132">
    <property type="entry name" value="GMC_OxRdtase"/>
</dbReference>
<evidence type="ECO:0000313" key="13">
    <source>
        <dbReference type="Proteomes" id="UP001049176"/>
    </source>
</evidence>
<dbReference type="Gene3D" id="3.30.560.10">
    <property type="entry name" value="Glucose Oxidase, domain 3"/>
    <property type="match status" value="1"/>
</dbReference>
<dbReference type="SUPFAM" id="SSF54373">
    <property type="entry name" value="FAD-linked reductases, C-terminal domain"/>
    <property type="match status" value="1"/>
</dbReference>
<dbReference type="PROSITE" id="PS00623">
    <property type="entry name" value="GMC_OXRED_1"/>
    <property type="match status" value="1"/>
</dbReference>
<feature type="signal peptide" evidence="9">
    <location>
        <begin position="1"/>
        <end position="24"/>
    </location>
</feature>
<feature type="active site" description="Proton acceptor" evidence="5">
    <location>
        <position position="587"/>
    </location>
</feature>
<comment type="similarity">
    <text evidence="2 7">Belongs to the GMC oxidoreductase family.</text>
</comment>
<dbReference type="Gene3D" id="3.50.50.60">
    <property type="entry name" value="FAD/NAD(P)-binding domain"/>
    <property type="match status" value="1"/>
</dbReference>
<gene>
    <name evidence="12" type="ORF">E1B28_007721</name>
</gene>
<dbReference type="GO" id="GO:0016614">
    <property type="term" value="F:oxidoreductase activity, acting on CH-OH group of donors"/>
    <property type="evidence" value="ECO:0007669"/>
    <property type="project" value="InterPro"/>
</dbReference>
<evidence type="ECO:0000256" key="4">
    <source>
        <dbReference type="ARBA" id="ARBA00022827"/>
    </source>
</evidence>
<evidence type="ECO:0000256" key="5">
    <source>
        <dbReference type="PIRSR" id="PIRSR000137-1"/>
    </source>
</evidence>
<dbReference type="Proteomes" id="UP001049176">
    <property type="component" value="Chromosome 4"/>
</dbReference>
<evidence type="ECO:0000256" key="1">
    <source>
        <dbReference type="ARBA" id="ARBA00001974"/>
    </source>
</evidence>
<evidence type="ECO:0000256" key="2">
    <source>
        <dbReference type="ARBA" id="ARBA00010790"/>
    </source>
</evidence>
<dbReference type="SUPFAM" id="SSF51905">
    <property type="entry name" value="FAD/NAD(P)-binding domain"/>
    <property type="match status" value="1"/>
</dbReference>
<evidence type="ECO:0000256" key="7">
    <source>
        <dbReference type="RuleBase" id="RU003968"/>
    </source>
</evidence>
<dbReference type="PANTHER" id="PTHR11552:SF147">
    <property type="entry name" value="CHOLINE DEHYDROGENASE, MITOCHONDRIAL"/>
    <property type="match status" value="1"/>
</dbReference>
<dbReference type="InterPro" id="IPR036188">
    <property type="entry name" value="FAD/NAD-bd_sf"/>
</dbReference>
<organism evidence="12 13">
    <name type="scientific">Marasmius oreades</name>
    <name type="common">fairy-ring Marasmius</name>
    <dbReference type="NCBI Taxonomy" id="181124"/>
    <lineage>
        <taxon>Eukaryota</taxon>
        <taxon>Fungi</taxon>
        <taxon>Dikarya</taxon>
        <taxon>Basidiomycota</taxon>
        <taxon>Agaricomycotina</taxon>
        <taxon>Agaricomycetes</taxon>
        <taxon>Agaricomycetidae</taxon>
        <taxon>Agaricales</taxon>
        <taxon>Marasmiineae</taxon>
        <taxon>Marasmiaceae</taxon>
        <taxon>Marasmius</taxon>
    </lineage>
</organism>
<feature type="domain" description="Glucose-methanol-choline oxidoreductase N-terminal" evidence="10">
    <location>
        <begin position="116"/>
        <end position="139"/>
    </location>
</feature>
<evidence type="ECO:0000256" key="3">
    <source>
        <dbReference type="ARBA" id="ARBA00022630"/>
    </source>
</evidence>
<dbReference type="PIRSF" id="PIRSF000137">
    <property type="entry name" value="Alcohol_oxidase"/>
    <property type="match status" value="1"/>
</dbReference>
<evidence type="ECO:0000259" key="10">
    <source>
        <dbReference type="PROSITE" id="PS00623"/>
    </source>
</evidence>
<name>A0A9P7S2W4_9AGAR</name>
<dbReference type="GeneID" id="66076797"/>
<dbReference type="OrthoDB" id="269227at2759"/>
<comment type="caution">
    <text evidence="12">The sequence shown here is derived from an EMBL/GenBank/DDBJ whole genome shotgun (WGS) entry which is preliminary data.</text>
</comment>
<evidence type="ECO:0000256" key="6">
    <source>
        <dbReference type="PIRSR" id="PIRSR000137-2"/>
    </source>
</evidence>
<keyword evidence="13" id="KW-1185">Reference proteome</keyword>
<feature type="active site" description="Proton donor" evidence="5">
    <location>
        <position position="543"/>
    </location>
</feature>
<dbReference type="GO" id="GO:0050660">
    <property type="term" value="F:flavin adenine dinucleotide binding"/>
    <property type="evidence" value="ECO:0007669"/>
    <property type="project" value="InterPro"/>
</dbReference>
<keyword evidence="3 7" id="KW-0285">Flavoprotein</keyword>
<feature type="region of interest" description="Disordered" evidence="8">
    <location>
        <begin position="171"/>
        <end position="192"/>
    </location>
</feature>
<feature type="binding site" evidence="6">
    <location>
        <begin position="588"/>
        <end position="589"/>
    </location>
    <ligand>
        <name>FAD</name>
        <dbReference type="ChEBI" id="CHEBI:57692"/>
    </ligand>
</feature>
<comment type="cofactor">
    <cofactor evidence="1 6">
        <name>FAD</name>
        <dbReference type="ChEBI" id="CHEBI:57692"/>
    </cofactor>
</comment>
<dbReference type="AlphaFoldDB" id="A0A9P7S2W4"/>
<proteinExistence type="inferred from homology"/>
<dbReference type="Pfam" id="PF00732">
    <property type="entry name" value="GMC_oxred_N"/>
    <property type="match status" value="1"/>
</dbReference>
<feature type="chain" id="PRO_5040242197" description="Glucose-methanol-choline oxidoreductase N-terminal domain-containing protein" evidence="9">
    <location>
        <begin position="25"/>
        <end position="609"/>
    </location>
</feature>
<evidence type="ECO:0000259" key="11">
    <source>
        <dbReference type="PROSITE" id="PS00624"/>
    </source>
</evidence>
<reference evidence="12" key="1">
    <citation type="journal article" date="2021" name="Genome Biol. Evol.">
        <title>The assembled and annotated genome of the fairy-ring fungus Marasmius oreades.</title>
        <authorList>
            <person name="Hiltunen M."/>
            <person name="Ament-Velasquez S.L."/>
            <person name="Johannesson H."/>
        </authorList>
    </citation>
    <scope>NUCLEOTIDE SEQUENCE</scope>
    <source>
        <strain evidence="12">03SP1</strain>
    </source>
</reference>
<dbReference type="EMBL" id="CM032184">
    <property type="protein sequence ID" value="KAG7094105.1"/>
    <property type="molecule type" value="Genomic_DNA"/>
</dbReference>
<evidence type="ECO:0000256" key="9">
    <source>
        <dbReference type="SAM" id="SignalP"/>
    </source>
</evidence>
<sequence>MASLRFARLLVLLLSLSLPLATQAALHNFIDDIPSDAKYDYVIVGGGIAGSVLASRLSESEKWKVLLLEAGPSDTTNDKIPIPFENGRLFGSEVDWNYTSTPQPGAFNRTIPMIRGKVLGGSSSLNHMTWNRASNDYWDNFGRLVDDPGWSWSGVERYYDKVQRLVFPPDEHDDSKEVIPSAHGRGPVQISTTGFHTNIDQRVLNSTRDGSRYSFNPDSNAGDMVGIAWLQSSITSRGERSSASTAYLHSSVLHRKNLDVVVNARAVKLSSSQNNANRSDGSRKIRIDTVEITNTPDSPRRKITAAKEIILSSGAFNTPHLLLLSGIGSQADLANPSLNIPVLVNSPGVGKHLADHPLLPNYWLVADNNTFDDVTRYPDVEERWIKEWQKERKGIMVMPHAGNTLGFFRHPEGFRGGEDPSSGKRSGNTEMIYLNGWAEFGQPVPRTGNYLTILTSVVSVTSLGQVTLRSSNPFDPPVINPNIFSTPYDIDSMVQVMKDAEDLLNFNATDSPWKDYIISKLNPFTTDAERADYARNNSVSISHGSGTVRMGSQHDHEAPVDSSLRVKGVKGLRVVDASVFPKIPECHPQAVVYVIAEKAADLIKEDHKE</sequence>
<protein>
    <recommendedName>
        <fullName evidence="10 11">Glucose-methanol-choline oxidoreductase N-terminal domain-containing protein</fullName>
    </recommendedName>
</protein>
<dbReference type="RefSeq" id="XP_043010575.1">
    <property type="nucleotide sequence ID" value="XM_043152489.1"/>
</dbReference>
<keyword evidence="9" id="KW-0732">Signal</keyword>